<organism evidence="1 2">
    <name type="scientific">Stephania yunnanensis</name>
    <dbReference type="NCBI Taxonomy" id="152371"/>
    <lineage>
        <taxon>Eukaryota</taxon>
        <taxon>Viridiplantae</taxon>
        <taxon>Streptophyta</taxon>
        <taxon>Embryophyta</taxon>
        <taxon>Tracheophyta</taxon>
        <taxon>Spermatophyta</taxon>
        <taxon>Magnoliopsida</taxon>
        <taxon>Ranunculales</taxon>
        <taxon>Menispermaceae</taxon>
        <taxon>Menispermoideae</taxon>
        <taxon>Cissampelideae</taxon>
        <taxon>Stephania</taxon>
    </lineage>
</organism>
<gene>
    <name evidence="1" type="ORF">Syun_004548</name>
</gene>
<proteinExistence type="predicted"/>
<keyword evidence="2" id="KW-1185">Reference proteome</keyword>
<dbReference type="EMBL" id="JBBNAF010000002">
    <property type="protein sequence ID" value="KAK9163646.1"/>
    <property type="molecule type" value="Genomic_DNA"/>
</dbReference>
<name>A0AAP0Q524_9MAGN</name>
<comment type="caution">
    <text evidence="1">The sequence shown here is derived from an EMBL/GenBank/DDBJ whole genome shotgun (WGS) entry which is preliminary data.</text>
</comment>
<reference evidence="1 2" key="1">
    <citation type="submission" date="2024-01" db="EMBL/GenBank/DDBJ databases">
        <title>Genome assemblies of Stephania.</title>
        <authorList>
            <person name="Yang L."/>
        </authorList>
    </citation>
    <scope>NUCLEOTIDE SEQUENCE [LARGE SCALE GENOMIC DNA]</scope>
    <source>
        <strain evidence="1">YNDBR</strain>
        <tissue evidence="1">Leaf</tissue>
    </source>
</reference>
<accession>A0AAP0Q524</accession>
<evidence type="ECO:0000313" key="1">
    <source>
        <dbReference type="EMBL" id="KAK9163646.1"/>
    </source>
</evidence>
<protein>
    <submittedName>
        <fullName evidence="1">Uncharacterized protein</fullName>
    </submittedName>
</protein>
<dbReference type="Proteomes" id="UP001420932">
    <property type="component" value="Unassembled WGS sequence"/>
</dbReference>
<evidence type="ECO:0000313" key="2">
    <source>
        <dbReference type="Proteomes" id="UP001420932"/>
    </source>
</evidence>
<sequence>MRKECEWKRNERNGRNDIKHHHYHPISAYNRIKEIKRSHCDLSKKFIQNNPQSLKTPP</sequence>
<dbReference type="AlphaFoldDB" id="A0AAP0Q524"/>